<evidence type="ECO:0000256" key="5">
    <source>
        <dbReference type="ARBA" id="ARBA00023157"/>
    </source>
</evidence>
<dbReference type="GO" id="GO:0006308">
    <property type="term" value="P:DNA catabolic process"/>
    <property type="evidence" value="ECO:0007669"/>
    <property type="project" value="InterPro"/>
</dbReference>
<dbReference type="AlphaFoldDB" id="A0A9D2L3B1"/>
<evidence type="ECO:0000256" key="6">
    <source>
        <dbReference type="ARBA" id="ARBA00023180"/>
    </source>
</evidence>
<evidence type="ECO:0000256" key="1">
    <source>
        <dbReference type="ARBA" id="ARBA00022722"/>
    </source>
</evidence>
<protein>
    <submittedName>
        <fullName evidence="8">S1/P1 nuclease</fullName>
    </submittedName>
</protein>
<dbReference type="Proteomes" id="UP000824259">
    <property type="component" value="Unassembled WGS sequence"/>
</dbReference>
<keyword evidence="1" id="KW-0540">Nuclease</keyword>
<dbReference type="GO" id="GO:0016788">
    <property type="term" value="F:hydrolase activity, acting on ester bonds"/>
    <property type="evidence" value="ECO:0007669"/>
    <property type="project" value="InterPro"/>
</dbReference>
<keyword evidence="4" id="KW-0378">Hydrolase</keyword>
<organism evidence="8 9">
    <name type="scientific">Candidatus Alistipes avicola</name>
    <dbReference type="NCBI Taxonomy" id="2838432"/>
    <lineage>
        <taxon>Bacteria</taxon>
        <taxon>Pseudomonadati</taxon>
        <taxon>Bacteroidota</taxon>
        <taxon>Bacteroidia</taxon>
        <taxon>Bacteroidales</taxon>
        <taxon>Rikenellaceae</taxon>
        <taxon>Alistipes</taxon>
    </lineage>
</organism>
<dbReference type="CDD" id="cd11010">
    <property type="entry name" value="S1-P1_nuclease"/>
    <property type="match status" value="1"/>
</dbReference>
<accession>A0A9D2L3B1</accession>
<keyword evidence="5" id="KW-1015">Disulfide bond</keyword>
<dbReference type="InterPro" id="IPR008947">
    <property type="entry name" value="PLipase_C/P1_nuclease_dom_sf"/>
</dbReference>
<feature type="signal peptide" evidence="7">
    <location>
        <begin position="1"/>
        <end position="21"/>
    </location>
</feature>
<comment type="caution">
    <text evidence="8">The sequence shown here is derived from an EMBL/GenBank/DDBJ whole genome shotgun (WGS) entry which is preliminary data.</text>
</comment>
<reference evidence="8" key="2">
    <citation type="submission" date="2021-04" db="EMBL/GenBank/DDBJ databases">
        <authorList>
            <person name="Gilroy R."/>
        </authorList>
    </citation>
    <scope>NUCLEOTIDE SEQUENCE</scope>
    <source>
        <strain evidence="8">CHK169-11906</strain>
    </source>
</reference>
<dbReference type="PANTHER" id="PTHR33146">
    <property type="entry name" value="ENDONUCLEASE 4"/>
    <property type="match status" value="1"/>
</dbReference>
<dbReference type="GO" id="GO:0003676">
    <property type="term" value="F:nucleic acid binding"/>
    <property type="evidence" value="ECO:0007669"/>
    <property type="project" value="InterPro"/>
</dbReference>
<proteinExistence type="predicted"/>
<dbReference type="GO" id="GO:0046872">
    <property type="term" value="F:metal ion binding"/>
    <property type="evidence" value="ECO:0007669"/>
    <property type="project" value="UniProtKB-KW"/>
</dbReference>
<keyword evidence="3" id="KW-0255">Endonuclease</keyword>
<reference evidence="8" key="1">
    <citation type="journal article" date="2021" name="PeerJ">
        <title>Extensive microbial diversity within the chicken gut microbiome revealed by metagenomics and culture.</title>
        <authorList>
            <person name="Gilroy R."/>
            <person name="Ravi A."/>
            <person name="Getino M."/>
            <person name="Pursley I."/>
            <person name="Horton D.L."/>
            <person name="Alikhan N.F."/>
            <person name="Baker D."/>
            <person name="Gharbi K."/>
            <person name="Hall N."/>
            <person name="Watson M."/>
            <person name="Adriaenssens E.M."/>
            <person name="Foster-Nyarko E."/>
            <person name="Jarju S."/>
            <person name="Secka A."/>
            <person name="Antonio M."/>
            <person name="Oren A."/>
            <person name="Chaudhuri R.R."/>
            <person name="La Ragione R."/>
            <person name="Hildebrand F."/>
            <person name="Pallen M.J."/>
        </authorList>
    </citation>
    <scope>NUCLEOTIDE SEQUENCE</scope>
    <source>
        <strain evidence="8">CHK169-11906</strain>
    </source>
</reference>
<evidence type="ECO:0000256" key="3">
    <source>
        <dbReference type="ARBA" id="ARBA00022759"/>
    </source>
</evidence>
<evidence type="ECO:0000313" key="9">
    <source>
        <dbReference type="Proteomes" id="UP000824259"/>
    </source>
</evidence>
<keyword evidence="2" id="KW-0479">Metal-binding</keyword>
<name>A0A9D2L3B1_9BACT</name>
<evidence type="ECO:0000256" key="7">
    <source>
        <dbReference type="SAM" id="SignalP"/>
    </source>
</evidence>
<dbReference type="SUPFAM" id="SSF48537">
    <property type="entry name" value="Phospholipase C/P1 nuclease"/>
    <property type="match status" value="1"/>
</dbReference>
<dbReference type="EMBL" id="DWYR01000009">
    <property type="protein sequence ID" value="HJA98662.1"/>
    <property type="molecule type" value="Genomic_DNA"/>
</dbReference>
<dbReference type="InterPro" id="IPR003154">
    <property type="entry name" value="S1/P1nuclease"/>
</dbReference>
<gene>
    <name evidence="8" type="ORF">H9779_03565</name>
</gene>
<dbReference type="PANTHER" id="PTHR33146:SF26">
    <property type="entry name" value="ENDONUCLEASE 4"/>
    <property type="match status" value="1"/>
</dbReference>
<dbReference type="Gene3D" id="1.10.575.10">
    <property type="entry name" value="P1 Nuclease"/>
    <property type="match status" value="1"/>
</dbReference>
<dbReference type="GO" id="GO:0004519">
    <property type="term" value="F:endonuclease activity"/>
    <property type="evidence" value="ECO:0007669"/>
    <property type="project" value="UniProtKB-KW"/>
</dbReference>
<feature type="chain" id="PRO_5039433137" evidence="7">
    <location>
        <begin position="22"/>
        <end position="258"/>
    </location>
</feature>
<keyword evidence="7" id="KW-0732">Signal</keyword>
<evidence type="ECO:0000256" key="4">
    <source>
        <dbReference type="ARBA" id="ARBA00022801"/>
    </source>
</evidence>
<evidence type="ECO:0000313" key="8">
    <source>
        <dbReference type="EMBL" id="HJA98662.1"/>
    </source>
</evidence>
<sequence>MIRTIVFTLLACLLHVTQVLAWGQKGHDVVAYIAECNLTPEASEKIEQLLDGKSLVYYANWLDSASHTPEYAYTKTWHYANIDEGFTYETMTKNPDGDVVQALDRIISELKDGDLDAQTEQLYLKMLIHLVGDLHCPMHTGHLSDRGGNSVPVRFFGNETNLHSVWDTALPEAAHKWSYSEWQNQIDRLDEEQTALVQSGTPQEWLEEGSAICRQIYLDTPSGAEISYDYIATYTPIVEQQLLKAGHRLAGILNEIYG</sequence>
<evidence type="ECO:0000256" key="2">
    <source>
        <dbReference type="ARBA" id="ARBA00022723"/>
    </source>
</evidence>
<keyword evidence="6" id="KW-0325">Glycoprotein</keyword>
<dbReference type="Pfam" id="PF02265">
    <property type="entry name" value="S1-P1_nuclease"/>
    <property type="match status" value="1"/>
</dbReference>